<dbReference type="EMBL" id="JAAPAO010001977">
    <property type="protein sequence ID" value="KAF4648461.1"/>
    <property type="molecule type" value="Genomic_DNA"/>
</dbReference>
<accession>A0A7J6KPE9</accession>
<dbReference type="OrthoDB" id="8063979at2759"/>
<dbReference type="Pfam" id="PF00078">
    <property type="entry name" value="RVT_1"/>
    <property type="match status" value="1"/>
</dbReference>
<organism evidence="2 3">
    <name type="scientific">Perkinsus chesapeaki</name>
    <name type="common">Clam parasite</name>
    <name type="synonym">Perkinsus andrewsi</name>
    <dbReference type="NCBI Taxonomy" id="330153"/>
    <lineage>
        <taxon>Eukaryota</taxon>
        <taxon>Sar</taxon>
        <taxon>Alveolata</taxon>
        <taxon>Perkinsozoa</taxon>
        <taxon>Perkinsea</taxon>
        <taxon>Perkinsida</taxon>
        <taxon>Perkinsidae</taxon>
        <taxon>Perkinsus</taxon>
    </lineage>
</organism>
<gene>
    <name evidence="2" type="ORF">FOL47_003184</name>
</gene>
<evidence type="ECO:0000259" key="1">
    <source>
        <dbReference type="PROSITE" id="PS50878"/>
    </source>
</evidence>
<name>A0A7J6KPE9_PERCH</name>
<dbReference type="InterPro" id="IPR000477">
    <property type="entry name" value="RT_dom"/>
</dbReference>
<feature type="non-terminal residue" evidence="2">
    <location>
        <position position="1"/>
    </location>
</feature>
<evidence type="ECO:0000313" key="3">
    <source>
        <dbReference type="Proteomes" id="UP000591131"/>
    </source>
</evidence>
<reference evidence="2 3" key="1">
    <citation type="submission" date="2020-04" db="EMBL/GenBank/DDBJ databases">
        <title>Perkinsus chesapeaki whole genome sequence.</title>
        <authorList>
            <person name="Bogema D.R."/>
        </authorList>
    </citation>
    <scope>NUCLEOTIDE SEQUENCE [LARGE SCALE GENOMIC DNA]</scope>
    <source>
        <strain evidence="2">ATCC PRA-425</strain>
    </source>
</reference>
<sequence length="452" mass="50563">VFRRIKDKDSYSKALQSGLKDWESQLSPYMSKANIEDAVTKLALLMKSVKEAHCSSSKLLVRAGSPPWWGENLDRLRKQVRKAQRRSTMTKSTADWDNYKKLRNAYNKTIKRYKSEWFYKSISEEKEYGKILRYRKPRNVDDSQPGLDVFVHHTPYQDDDGVCRMVMTLDDVQMAISEVEDAMQRAWSYILKKKDTASGLDDLRYSDIRSGGIKLWNGLTMILKAMIAGSYFPEYGKDSRMIFLPKGKNHGTPDGFRPICMSSCITKCLELGLVEVVRAFEKRVSPLSLVGTHLLSSHGYALGRSTATAVNEVVSGISDMKHDHSCVAVLSVDMKGAFNGASHVSICDAVRSITGSSALANVVGGYLHGRRCHYKGKIRRCMTKGGTPQGGVLSPVIYRLFHTKVMNIPQTAVRDGILVRVVSYADDMIILVAAEDENDLAQAIRDIVSALE</sequence>
<protein>
    <recommendedName>
        <fullName evidence="1">Reverse transcriptase domain-containing protein</fullName>
    </recommendedName>
</protein>
<dbReference type="SUPFAM" id="SSF56672">
    <property type="entry name" value="DNA/RNA polymerases"/>
    <property type="match status" value="1"/>
</dbReference>
<comment type="caution">
    <text evidence="2">The sequence shown here is derived from an EMBL/GenBank/DDBJ whole genome shotgun (WGS) entry which is preliminary data.</text>
</comment>
<feature type="domain" description="Reverse transcriptase" evidence="1">
    <location>
        <begin position="225"/>
        <end position="452"/>
    </location>
</feature>
<dbReference type="PROSITE" id="PS50878">
    <property type="entry name" value="RT_POL"/>
    <property type="match status" value="1"/>
</dbReference>
<proteinExistence type="predicted"/>
<dbReference type="PANTHER" id="PTHR19446">
    <property type="entry name" value="REVERSE TRANSCRIPTASES"/>
    <property type="match status" value="1"/>
</dbReference>
<dbReference type="AlphaFoldDB" id="A0A7J6KPE9"/>
<feature type="non-terminal residue" evidence="2">
    <location>
        <position position="452"/>
    </location>
</feature>
<dbReference type="Proteomes" id="UP000591131">
    <property type="component" value="Unassembled WGS sequence"/>
</dbReference>
<dbReference type="InterPro" id="IPR043502">
    <property type="entry name" value="DNA/RNA_pol_sf"/>
</dbReference>
<keyword evidence="3" id="KW-1185">Reference proteome</keyword>
<evidence type="ECO:0000313" key="2">
    <source>
        <dbReference type="EMBL" id="KAF4648461.1"/>
    </source>
</evidence>